<keyword evidence="1" id="KW-0732">Signal</keyword>
<protein>
    <recommendedName>
        <fullName evidence="4">DUF3352 domain-containing protein</fullName>
    </recommendedName>
</protein>
<name>A0A5C6AI89_9BACT</name>
<evidence type="ECO:0008006" key="4">
    <source>
        <dbReference type="Google" id="ProtNLM"/>
    </source>
</evidence>
<proteinExistence type="predicted"/>
<evidence type="ECO:0000313" key="2">
    <source>
        <dbReference type="EMBL" id="TWT99130.1"/>
    </source>
</evidence>
<dbReference type="EMBL" id="SJPR01000001">
    <property type="protein sequence ID" value="TWT99130.1"/>
    <property type="molecule type" value="Genomic_DNA"/>
</dbReference>
<evidence type="ECO:0000256" key="1">
    <source>
        <dbReference type="SAM" id="SignalP"/>
    </source>
</evidence>
<reference evidence="2 3" key="1">
    <citation type="submission" date="2019-02" db="EMBL/GenBank/DDBJ databases">
        <title>Deep-cultivation of Planctomycetes and their phenomic and genomic characterization uncovers novel biology.</title>
        <authorList>
            <person name="Wiegand S."/>
            <person name="Jogler M."/>
            <person name="Boedeker C."/>
            <person name="Pinto D."/>
            <person name="Vollmers J."/>
            <person name="Rivas-Marin E."/>
            <person name="Kohn T."/>
            <person name="Peeters S.H."/>
            <person name="Heuer A."/>
            <person name="Rast P."/>
            <person name="Oberbeckmann S."/>
            <person name="Bunk B."/>
            <person name="Jeske O."/>
            <person name="Meyerdierks A."/>
            <person name="Storesund J.E."/>
            <person name="Kallscheuer N."/>
            <person name="Luecker S."/>
            <person name="Lage O.M."/>
            <person name="Pohl T."/>
            <person name="Merkel B.J."/>
            <person name="Hornburger P."/>
            <person name="Mueller R.-W."/>
            <person name="Bruemmer F."/>
            <person name="Labrenz M."/>
            <person name="Spormann A.M."/>
            <person name="Op Den Camp H."/>
            <person name="Overmann J."/>
            <person name="Amann R."/>
            <person name="Jetten M.S.M."/>
            <person name="Mascher T."/>
            <person name="Medema M.H."/>
            <person name="Devos D.P."/>
            <person name="Kaster A.-K."/>
            <person name="Ovreas L."/>
            <person name="Rohde M."/>
            <person name="Galperin M.Y."/>
            <person name="Jogler C."/>
        </authorList>
    </citation>
    <scope>NUCLEOTIDE SEQUENCE [LARGE SCALE GENOMIC DNA]</scope>
    <source>
        <strain evidence="2 3">Pla108</strain>
    </source>
</reference>
<dbReference type="AlphaFoldDB" id="A0A5C6AI89"/>
<feature type="signal peptide" evidence="1">
    <location>
        <begin position="1"/>
        <end position="27"/>
    </location>
</feature>
<dbReference type="RefSeq" id="WP_146441351.1">
    <property type="nucleotide sequence ID" value="NZ_SJPR01000001.1"/>
</dbReference>
<comment type="caution">
    <text evidence="2">The sequence shown here is derived from an EMBL/GenBank/DDBJ whole genome shotgun (WGS) entry which is preliminary data.</text>
</comment>
<dbReference type="Proteomes" id="UP000317421">
    <property type="component" value="Unassembled WGS sequence"/>
</dbReference>
<dbReference type="OrthoDB" id="253793at2"/>
<feature type="chain" id="PRO_5022677766" description="DUF3352 domain-containing protein" evidence="1">
    <location>
        <begin position="28"/>
        <end position="660"/>
    </location>
</feature>
<keyword evidence="3" id="KW-1185">Reference proteome</keyword>
<accession>A0A5C6AI89</accession>
<sequence length="660" mass="72026" precursor="true">MPVVLLRRVTSVVFAGLLLAFAPAADAAPNASQAFPAETVGFVAADNAVDLADRWSRTQVGRLADDPTMRPFVDQVQRRLNNQFGALEQRLGVTIEDFRAAATGEAAIGVVKSTSKKQPGRVVALIDVTGREAEAKALLSKIDKRLVERGAAKSQSGDVTIYQLPEDKKAKLPTRTAAVFHQAGRLGAAEGEQLAVDLLARVRGEKVGRVLADVDSFQQTQARARKAAGRTTTSIAWYVSPFEYEAATREPPAPGDLPDKKGTLTILAEQGFDAITGVGGLVSVATTPERDFVHHTFIYAPPKHGSANKPAAQKYDLGMRMLELPNGVERLSAENPPVEMWAPRQVATYKTVHIDVANVFEHLPTTFDALNGYEGAFHNILAGLEKDPYGPKIDVKKDVIPHLGTRAVVMTDYTLPITPECERYLFVIDVDNEAALREPIDRWLKSDGAERKELDGVPYWEMVPEDEALAHDDLDPLVPLGEPVGTARGEREERVLRRAAVCLHKGRLAIGSDADFLRQALFGVSTGETLSASPDMRATIGALADIAPGERCVWTFTRNDEAFRPTYELVREGKMPSAQTFFGRLLNRMMTTEEEREVGELREQKINGQRLPSFELARRYFGPSARSVRSEGDGWVVSGVLLSKAPGTDSAAVSVARNSR</sequence>
<evidence type="ECO:0000313" key="3">
    <source>
        <dbReference type="Proteomes" id="UP000317421"/>
    </source>
</evidence>
<gene>
    <name evidence="2" type="ORF">Pla108_00630</name>
</gene>
<organism evidence="2 3">
    <name type="scientific">Botrimarina colliarenosi</name>
    <dbReference type="NCBI Taxonomy" id="2528001"/>
    <lineage>
        <taxon>Bacteria</taxon>
        <taxon>Pseudomonadati</taxon>
        <taxon>Planctomycetota</taxon>
        <taxon>Planctomycetia</taxon>
        <taxon>Pirellulales</taxon>
        <taxon>Lacipirellulaceae</taxon>
        <taxon>Botrimarina</taxon>
    </lineage>
</organism>